<dbReference type="GO" id="GO:1904262">
    <property type="term" value="P:negative regulation of TORC1 signaling"/>
    <property type="evidence" value="ECO:0007669"/>
    <property type="project" value="TreeGrafter"/>
</dbReference>
<dbReference type="GO" id="GO:0007015">
    <property type="term" value="P:actin filament organization"/>
    <property type="evidence" value="ECO:0007669"/>
    <property type="project" value="InterPro"/>
</dbReference>
<dbReference type="GO" id="GO:0051015">
    <property type="term" value="F:actin filament binding"/>
    <property type="evidence" value="ECO:0007669"/>
    <property type="project" value="TreeGrafter"/>
</dbReference>
<dbReference type="EMBL" id="JAEPRD010000002">
    <property type="protein sequence ID" value="KAG2213867.1"/>
    <property type="molecule type" value="Genomic_DNA"/>
</dbReference>
<name>A0A8H7RPG1_9FUNG</name>
<comment type="caution">
    <text evidence="1">The sequence shown here is derived from an EMBL/GenBank/DDBJ whole genome shotgun (WGS) entry which is preliminary data.</text>
</comment>
<dbReference type="OrthoDB" id="10267127at2759"/>
<dbReference type="PANTHER" id="PTHR15435:SF2">
    <property type="entry name" value="KICSTOR COMPLEX PROTEIN KAPTIN"/>
    <property type="match status" value="1"/>
</dbReference>
<accession>A0A8H7RPG1</accession>
<dbReference type="AlphaFoldDB" id="A0A8H7RPG1"/>
<dbReference type="GO" id="GO:0015629">
    <property type="term" value="C:actin cytoskeleton"/>
    <property type="evidence" value="ECO:0007669"/>
    <property type="project" value="InterPro"/>
</dbReference>
<dbReference type="PANTHER" id="PTHR15435">
    <property type="entry name" value="KICSTOR COMPLEX PROTEIN KAPTIN"/>
    <property type="match status" value="1"/>
</dbReference>
<dbReference type="Proteomes" id="UP000603453">
    <property type="component" value="Unassembled WGS sequence"/>
</dbReference>
<sequence>MSFSDLALTDDDPLFRETHYARYGYERTNIFGLVTLDSRLLTYMDRPDEFPSTRFEKLPEAPVPDYTQPLSKPVRHFIAASSSELTAFISRDGYWNCLCITLGLEAGKSEVIAIDAVEENQDKIKLLVALAVAEKVDEESEELAYSLRIYGNHTNTKPFLEQALFAIGDSSQIIPLMDAPMQISHVQIQHEDRLQTAFLLTSMDGIIHLYVQSSETGQFIELPSSTFFPLMGGISNHRTKILFMHLFDQPNGKRVICAGGQNGELFLAFYNKRKWSSLSIPLSISYPSPPLFVDGKEIKSHAIRIFSPITSVLVFQPRTSSHPDDELHLVVTCAIEQAIVYRSIQTDGLSTSRTLPLSGNFDSVLCSHVMDVDWDGEKEILIGTYGRQVLIYKQVAGTQVYTVLWRRQFAYPIYRMTHLDLNRDGLDELIVTTMYGVHIFQPNMKKARERLLEVLQYVEASKRQKYELLVEWQRQKELEKSIVFESQ</sequence>
<keyword evidence="2" id="KW-1185">Reference proteome</keyword>
<dbReference type="InterPro" id="IPR028994">
    <property type="entry name" value="Integrin_alpha_N"/>
</dbReference>
<organism evidence="1 2">
    <name type="scientific">Mucor saturninus</name>
    <dbReference type="NCBI Taxonomy" id="64648"/>
    <lineage>
        <taxon>Eukaryota</taxon>
        <taxon>Fungi</taxon>
        <taxon>Fungi incertae sedis</taxon>
        <taxon>Mucoromycota</taxon>
        <taxon>Mucoromycotina</taxon>
        <taxon>Mucoromycetes</taxon>
        <taxon>Mucorales</taxon>
        <taxon>Mucorineae</taxon>
        <taxon>Mucoraceae</taxon>
        <taxon>Mucor</taxon>
    </lineage>
</organism>
<evidence type="ECO:0000313" key="1">
    <source>
        <dbReference type="EMBL" id="KAG2213867.1"/>
    </source>
</evidence>
<reference evidence="1" key="1">
    <citation type="submission" date="2020-12" db="EMBL/GenBank/DDBJ databases">
        <title>Metabolic potential, ecology and presence of endohyphal bacteria is reflected in genomic diversity of Mucoromycotina.</title>
        <authorList>
            <person name="Muszewska A."/>
            <person name="Okrasinska A."/>
            <person name="Steczkiewicz K."/>
            <person name="Drgas O."/>
            <person name="Orlowska M."/>
            <person name="Perlinska-Lenart U."/>
            <person name="Aleksandrzak-Piekarczyk T."/>
            <person name="Szatraj K."/>
            <person name="Zielenkiewicz U."/>
            <person name="Pilsyk S."/>
            <person name="Malc E."/>
            <person name="Mieczkowski P."/>
            <person name="Kruszewska J.S."/>
            <person name="Biernat P."/>
            <person name="Pawlowska J."/>
        </authorList>
    </citation>
    <scope>NUCLEOTIDE SEQUENCE</scope>
    <source>
        <strain evidence="1">WA0000017839</strain>
    </source>
</reference>
<evidence type="ECO:0000313" key="2">
    <source>
        <dbReference type="Proteomes" id="UP000603453"/>
    </source>
</evidence>
<dbReference type="InterPro" id="IPR029982">
    <property type="entry name" value="Kptn"/>
</dbReference>
<proteinExistence type="predicted"/>
<dbReference type="SUPFAM" id="SSF69318">
    <property type="entry name" value="Integrin alpha N-terminal domain"/>
    <property type="match status" value="1"/>
</dbReference>
<gene>
    <name evidence="1" type="ORF">INT47_001136</name>
</gene>
<dbReference type="GO" id="GO:0034198">
    <property type="term" value="P:cellular response to amino acid starvation"/>
    <property type="evidence" value="ECO:0007669"/>
    <property type="project" value="TreeGrafter"/>
</dbReference>
<protein>
    <recommendedName>
        <fullName evidence="3">Kaptin</fullName>
    </recommendedName>
</protein>
<evidence type="ECO:0008006" key="3">
    <source>
        <dbReference type="Google" id="ProtNLM"/>
    </source>
</evidence>